<keyword evidence="9" id="KW-0378">Hydrolase</keyword>
<reference evidence="9 10" key="1">
    <citation type="submission" date="2019-08" db="EMBL/GenBank/DDBJ databases">
        <title>Whole genome of Aphis craccivora.</title>
        <authorList>
            <person name="Voronova N.V."/>
            <person name="Shulinski R.S."/>
            <person name="Bandarenka Y.V."/>
            <person name="Zhorov D.G."/>
            <person name="Warner D."/>
        </authorList>
    </citation>
    <scope>NUCLEOTIDE SEQUENCE [LARGE SCALE GENOMIC DNA]</scope>
    <source>
        <strain evidence="9">180601</strain>
        <tissue evidence="9">Whole Body</tissue>
    </source>
</reference>
<dbReference type="InterPro" id="IPR041679">
    <property type="entry name" value="DNA2/NAM7-like_C"/>
</dbReference>
<dbReference type="GO" id="GO:0016787">
    <property type="term" value="F:hydrolase activity"/>
    <property type="evidence" value="ECO:0007669"/>
    <property type="project" value="UniProtKB-KW"/>
</dbReference>
<dbReference type="SUPFAM" id="SSF52540">
    <property type="entry name" value="P-loop containing nucleoside triphosphate hydrolases"/>
    <property type="match status" value="1"/>
</dbReference>
<evidence type="ECO:0000259" key="6">
    <source>
        <dbReference type="Pfam" id="PF13086"/>
    </source>
</evidence>
<gene>
    <name evidence="9" type="ORF">FWK35_00015600</name>
</gene>
<dbReference type="EMBL" id="VUJU01006463">
    <property type="protein sequence ID" value="KAF0748467.1"/>
    <property type="molecule type" value="Genomic_DNA"/>
</dbReference>
<dbReference type="CDD" id="cd18808">
    <property type="entry name" value="SF1_C_Upf1"/>
    <property type="match status" value="1"/>
</dbReference>
<evidence type="ECO:0000256" key="3">
    <source>
        <dbReference type="ARBA" id="ARBA00012552"/>
    </source>
</evidence>
<dbReference type="AlphaFoldDB" id="A0A6G0Y3S5"/>
<dbReference type="Pfam" id="PF21634">
    <property type="entry name" value="MOV-10_beta-barrel"/>
    <property type="match status" value="1"/>
</dbReference>
<accession>A0A6G0Y3S5</accession>
<dbReference type="Pfam" id="PF13087">
    <property type="entry name" value="AAA_12"/>
    <property type="match status" value="1"/>
</dbReference>
<comment type="catalytic activity">
    <reaction evidence="5">
        <text>ATP + H2O = ADP + phosphate + H(+)</text>
        <dbReference type="Rhea" id="RHEA:13065"/>
        <dbReference type="ChEBI" id="CHEBI:15377"/>
        <dbReference type="ChEBI" id="CHEBI:15378"/>
        <dbReference type="ChEBI" id="CHEBI:30616"/>
        <dbReference type="ChEBI" id="CHEBI:43474"/>
        <dbReference type="ChEBI" id="CHEBI:456216"/>
        <dbReference type="EC" id="3.6.4.13"/>
    </reaction>
</comment>
<dbReference type="InterPro" id="IPR041677">
    <property type="entry name" value="DNA2/NAM7_AAA_11"/>
</dbReference>
<keyword evidence="9" id="KW-0347">Helicase</keyword>
<keyword evidence="9" id="KW-0067">ATP-binding</keyword>
<dbReference type="InterPro" id="IPR047187">
    <property type="entry name" value="SF1_C_Upf1"/>
</dbReference>
<feature type="domain" description="DNA2/NAM7 helicase helicase" evidence="6">
    <location>
        <begin position="653"/>
        <end position="745"/>
    </location>
</feature>
<comment type="similarity">
    <text evidence="2">Belongs to the DNA2/NAM7 helicase family. SDE3 subfamily.</text>
</comment>
<dbReference type="GO" id="GO:0005737">
    <property type="term" value="C:cytoplasm"/>
    <property type="evidence" value="ECO:0007669"/>
    <property type="project" value="UniProtKB-SubCell"/>
</dbReference>
<evidence type="ECO:0000256" key="4">
    <source>
        <dbReference type="ARBA" id="ARBA00022490"/>
    </source>
</evidence>
<dbReference type="EC" id="3.6.4.13" evidence="3"/>
<evidence type="ECO:0000256" key="1">
    <source>
        <dbReference type="ARBA" id="ARBA00004496"/>
    </source>
</evidence>
<dbReference type="InterPro" id="IPR027417">
    <property type="entry name" value="P-loop_NTPase"/>
</dbReference>
<dbReference type="PANTHER" id="PTHR45418">
    <property type="entry name" value="CANCER/TESTIS ANTIGEN 55"/>
    <property type="match status" value="1"/>
</dbReference>
<dbReference type="OrthoDB" id="6513042at2759"/>
<dbReference type="PANTHER" id="PTHR45418:SF5">
    <property type="entry name" value="BRCA2-INTERACTING PROTEIN-LIKE-RELATED"/>
    <property type="match status" value="1"/>
</dbReference>
<keyword evidence="4" id="KW-0963">Cytoplasm</keyword>
<dbReference type="GO" id="GO:0003724">
    <property type="term" value="F:RNA helicase activity"/>
    <property type="evidence" value="ECO:0007669"/>
    <property type="project" value="UniProtKB-EC"/>
</dbReference>
<feature type="domain" description="DNA2/NAM7 helicase-like C-terminal" evidence="7">
    <location>
        <begin position="782"/>
        <end position="977"/>
    </location>
</feature>
<organism evidence="9 10">
    <name type="scientific">Aphis craccivora</name>
    <name type="common">Cowpea aphid</name>
    <dbReference type="NCBI Taxonomy" id="307492"/>
    <lineage>
        <taxon>Eukaryota</taxon>
        <taxon>Metazoa</taxon>
        <taxon>Ecdysozoa</taxon>
        <taxon>Arthropoda</taxon>
        <taxon>Hexapoda</taxon>
        <taxon>Insecta</taxon>
        <taxon>Pterygota</taxon>
        <taxon>Neoptera</taxon>
        <taxon>Paraneoptera</taxon>
        <taxon>Hemiptera</taxon>
        <taxon>Sternorrhyncha</taxon>
        <taxon>Aphidomorpha</taxon>
        <taxon>Aphidoidea</taxon>
        <taxon>Aphididae</taxon>
        <taxon>Aphidini</taxon>
        <taxon>Aphis</taxon>
        <taxon>Aphis</taxon>
    </lineage>
</organism>
<evidence type="ECO:0000259" key="8">
    <source>
        <dbReference type="Pfam" id="PF21634"/>
    </source>
</evidence>
<evidence type="ECO:0000313" key="10">
    <source>
        <dbReference type="Proteomes" id="UP000478052"/>
    </source>
</evidence>
<evidence type="ECO:0000256" key="5">
    <source>
        <dbReference type="ARBA" id="ARBA00047984"/>
    </source>
</evidence>
<dbReference type="Gene3D" id="3.40.50.300">
    <property type="entry name" value="P-loop containing nucleotide triphosphate hydrolases"/>
    <property type="match status" value="2"/>
</dbReference>
<comment type="caution">
    <text evidence="9">The sequence shown here is derived from an EMBL/GenBank/DDBJ whole genome shotgun (WGS) entry which is preliminary data.</text>
</comment>
<dbReference type="CDD" id="cd18078">
    <property type="entry name" value="DEXXQc_Mov10L1"/>
    <property type="match status" value="1"/>
</dbReference>
<keyword evidence="9" id="KW-0547">Nucleotide-binding</keyword>
<sequence length="1016" mass="116611">MSLLNNIWSWVTGKTDVPDLPKNICFEKDVTPENDFWISCILNPSLDVRYVNGRVTKILDTDKCLIDDKYHYQPKTEKEIRNFPYIEVNSPVRISLYREKNSNHAEWRVASCFLSKDGPRHQPNVIRSNESVRVLLDDVEPTSQIDDIDDDNINENQMTVEVLGDMPKVIGFEQETVIQILFRNNSFVEEKILNDYQTMLGNKVQLSIVNKNKLPIIIGVQSEYIFDITLKGKYLGKSYERVEFIFKDATYKVVISIDVTDSRLILPGNSGGYSRKEVDMQRLFELQNDPIVPGVRSGNKTQFPAVRLKQWNIPSQLTKCYWSEDGKLNQVSSEIKSNIQKLYPAAFEVLTYQNYKAKYHTILFMEEVEITAALQKYAQERIHFETAGEYLVLKIPNLSEQRPSLIVGDRITVTDPPNCTKRLGECGRYEGIIHKVLADEIWLKFDPEFHSICGHWDYSVNFFNARMMYRKQHEVIDDLWKKNRLGESFLFPYCDSLEYRPSKLKILNHDKIDTNNTYEDNLKKDSNTLLPQPKVVQKIRWFNSKLNFEQKSAVINILKGEGRPMPYIIYGPPGTGKTITMTESIIQVYKEFPKSKLLICAPTNSAVDILLAKLVDSGLFDTTIMKRLVAYNHFIGSAYNMDYDEYNVLPELENSQFNDGIEIDSRLIKKQDILKLRIVLSTEGTAGLLYLMGLKNGTFTHIFIDEAGQSTEPEILLPLSFLDPYRDGQVVLAGDPKQLGPVVMSFLAKDCGLGLSMLSRFINYPSYLRNADVFPEHNGYNPKLITHLTHNYRALPEIVFNYNSLFYKSLLVPTILNDNARERILLNNLNENAHWDIDCKGPVIVHGVVGEDSQDPNSPSWFNPHEAFQVLLYFTRLMKSGISADDIGIITPYASQVYKINELLKMYHPDIKLPKIGTVEMFQGQERMVIIISIVRSKSAVGSQKDNTFNLGFLVARERTNVALSRSKALLIIIGNPSTMQKNYCWRFILSQAIKNDNYIGCNVTEYSESEYCIKH</sequence>
<feature type="domain" description="DNA2/NAM7 helicase helicase" evidence="6">
    <location>
        <begin position="545"/>
        <end position="620"/>
    </location>
</feature>
<dbReference type="Proteomes" id="UP000478052">
    <property type="component" value="Unassembled WGS sequence"/>
</dbReference>
<evidence type="ECO:0000256" key="2">
    <source>
        <dbReference type="ARBA" id="ARBA00005601"/>
    </source>
</evidence>
<proteinExistence type="inferred from homology"/>
<evidence type="ECO:0000259" key="7">
    <source>
        <dbReference type="Pfam" id="PF13087"/>
    </source>
</evidence>
<comment type="subcellular location">
    <subcellularLocation>
        <location evidence="1">Cytoplasm</location>
    </subcellularLocation>
</comment>
<keyword evidence="10" id="KW-1185">Reference proteome</keyword>
<dbReference type="InterPro" id="IPR049080">
    <property type="entry name" value="MOV-10-like_beta-barrel"/>
</dbReference>
<feature type="domain" description="Helicase MOV-10-like beta-barrel" evidence="8">
    <location>
        <begin position="386"/>
        <end position="462"/>
    </location>
</feature>
<dbReference type="Pfam" id="PF13086">
    <property type="entry name" value="AAA_11"/>
    <property type="match status" value="2"/>
</dbReference>
<dbReference type="GO" id="GO:0005524">
    <property type="term" value="F:ATP binding"/>
    <property type="evidence" value="ECO:0007669"/>
    <property type="project" value="UniProtKB-KW"/>
</dbReference>
<evidence type="ECO:0000313" key="9">
    <source>
        <dbReference type="EMBL" id="KAF0748467.1"/>
    </source>
</evidence>
<protein>
    <recommendedName>
        <fullName evidence="3">RNA helicase</fullName>
        <ecNumber evidence="3">3.6.4.13</ecNumber>
    </recommendedName>
</protein>
<name>A0A6G0Y3S5_APHCR</name>